<dbReference type="GeneID" id="116308813"/>
<accession>A0A6P8JC02</accession>
<dbReference type="GO" id="GO:0035368">
    <property type="term" value="F:selenocysteine insertion sequence binding"/>
    <property type="evidence" value="ECO:0007669"/>
    <property type="project" value="InterPro"/>
</dbReference>
<feature type="domain" description="Ribosomal protein eL8/eL30/eS12/Gadd45" evidence="2">
    <location>
        <begin position="141"/>
        <end position="206"/>
    </location>
</feature>
<dbReference type="PANTHER" id="PTHR13284">
    <property type="entry name" value="GH01354P"/>
    <property type="match status" value="1"/>
</dbReference>
<proteinExistence type="predicted"/>
<feature type="compositionally biased region" description="Basic and acidic residues" evidence="1">
    <location>
        <begin position="1"/>
        <end position="17"/>
    </location>
</feature>
<evidence type="ECO:0000256" key="1">
    <source>
        <dbReference type="SAM" id="MobiDB-lite"/>
    </source>
</evidence>
<sequence length="303" mass="34714">MKRIILKEREEKRKASEGEGNQDEISESQSLAEEHHSSEETGDGHKSEGKSSSEDNDLTVLQSKDDVKTHHHGNADDTAADLSSNIDQTVAPSEDDVKAQIHSRRFREYCDNVMDKELNNTTLQLLQKLVMFQDRQYHKDPVKSKAKRRFVVGLREVTKHLKLKKIKLVIISPNVERIKSAGGLDDTLHNIISIAHQNGVPVVFTQPSRNLPNEKYSSTTPDKQDHDENEGPSKKKKKKKKKKTKDYDGNTKQVPQEAKKTKQPMQFDLGDWLSTIEMFTVRLLLPRPTKQVFHKLCDQYRIL</sequence>
<dbReference type="KEGG" id="aten:116308813"/>
<dbReference type="Pfam" id="PF01248">
    <property type="entry name" value="Ribosomal_L7Ae"/>
    <property type="match status" value="1"/>
</dbReference>
<protein>
    <submittedName>
        <fullName evidence="4">Selenocysteine insertion sequence-binding protein 2-like</fullName>
    </submittedName>
</protein>
<reference evidence="4" key="1">
    <citation type="submission" date="2025-08" db="UniProtKB">
        <authorList>
            <consortium name="RefSeq"/>
        </authorList>
    </citation>
    <scope>IDENTIFICATION</scope>
    <source>
        <tissue evidence="4">Tentacle</tissue>
    </source>
</reference>
<dbReference type="GO" id="GO:0043021">
    <property type="term" value="F:ribonucleoprotein complex binding"/>
    <property type="evidence" value="ECO:0007669"/>
    <property type="project" value="TreeGrafter"/>
</dbReference>
<name>A0A6P8JC02_ACTTE</name>
<dbReference type="SUPFAM" id="SSF55315">
    <property type="entry name" value="L30e-like"/>
    <property type="match status" value="1"/>
</dbReference>
<keyword evidence="3" id="KW-1185">Reference proteome</keyword>
<evidence type="ECO:0000313" key="3">
    <source>
        <dbReference type="Proteomes" id="UP000515163"/>
    </source>
</evidence>
<organism evidence="3 4">
    <name type="scientific">Actinia tenebrosa</name>
    <name type="common">Australian red waratah sea anemone</name>
    <dbReference type="NCBI Taxonomy" id="6105"/>
    <lineage>
        <taxon>Eukaryota</taxon>
        <taxon>Metazoa</taxon>
        <taxon>Cnidaria</taxon>
        <taxon>Anthozoa</taxon>
        <taxon>Hexacorallia</taxon>
        <taxon>Actiniaria</taxon>
        <taxon>Actiniidae</taxon>
        <taxon>Actinia</taxon>
    </lineage>
</organism>
<dbReference type="GO" id="GO:0005739">
    <property type="term" value="C:mitochondrion"/>
    <property type="evidence" value="ECO:0007669"/>
    <property type="project" value="TreeGrafter"/>
</dbReference>
<feature type="compositionally biased region" description="Polar residues" evidence="1">
    <location>
        <begin position="205"/>
        <end position="221"/>
    </location>
</feature>
<feature type="compositionally biased region" description="Basic and acidic residues" evidence="1">
    <location>
        <begin position="32"/>
        <end position="53"/>
    </location>
</feature>
<dbReference type="GO" id="GO:1990904">
    <property type="term" value="C:ribonucleoprotein complex"/>
    <property type="evidence" value="ECO:0007669"/>
    <property type="project" value="TreeGrafter"/>
</dbReference>
<dbReference type="Gene3D" id="3.30.1330.30">
    <property type="match status" value="1"/>
</dbReference>
<evidence type="ECO:0000313" key="4">
    <source>
        <dbReference type="RefSeq" id="XP_031575173.1"/>
    </source>
</evidence>
<dbReference type="InterPro" id="IPR040051">
    <property type="entry name" value="SECISBP2"/>
</dbReference>
<dbReference type="InterPro" id="IPR029064">
    <property type="entry name" value="Ribosomal_eL30-like_sf"/>
</dbReference>
<dbReference type="RefSeq" id="XP_031575173.1">
    <property type="nucleotide sequence ID" value="XM_031719313.1"/>
</dbReference>
<feature type="compositionally biased region" description="Basic and acidic residues" evidence="1">
    <location>
        <begin position="222"/>
        <end position="233"/>
    </location>
</feature>
<dbReference type="InterPro" id="IPR004038">
    <property type="entry name" value="Ribosomal_eL8/eL30/eS12/Gad45"/>
</dbReference>
<dbReference type="OrthoDB" id="263617at2759"/>
<feature type="compositionally biased region" description="Basic residues" evidence="1">
    <location>
        <begin position="234"/>
        <end position="244"/>
    </location>
</feature>
<dbReference type="GO" id="GO:0003730">
    <property type="term" value="F:mRNA 3'-UTR binding"/>
    <property type="evidence" value="ECO:0007669"/>
    <property type="project" value="TreeGrafter"/>
</dbReference>
<dbReference type="InParanoid" id="A0A6P8JC02"/>
<dbReference type="Proteomes" id="UP000515163">
    <property type="component" value="Unplaced"/>
</dbReference>
<gene>
    <name evidence="4" type="primary">LOC116308813</name>
</gene>
<evidence type="ECO:0000259" key="2">
    <source>
        <dbReference type="Pfam" id="PF01248"/>
    </source>
</evidence>
<feature type="region of interest" description="Disordered" evidence="1">
    <location>
        <begin position="204"/>
        <end position="263"/>
    </location>
</feature>
<dbReference type="AlphaFoldDB" id="A0A6P8JC02"/>
<feature type="region of interest" description="Disordered" evidence="1">
    <location>
        <begin position="1"/>
        <end position="62"/>
    </location>
</feature>
<dbReference type="PANTHER" id="PTHR13284:SF4">
    <property type="entry name" value="C2H2-TYPE DOMAIN-CONTAINING PROTEIN"/>
    <property type="match status" value="1"/>
</dbReference>